<organism evidence="3 4">
    <name type="scientific">Gordonia paraffinivorans NBRC 108238</name>
    <dbReference type="NCBI Taxonomy" id="1223543"/>
    <lineage>
        <taxon>Bacteria</taxon>
        <taxon>Bacillati</taxon>
        <taxon>Actinomycetota</taxon>
        <taxon>Actinomycetes</taxon>
        <taxon>Mycobacteriales</taxon>
        <taxon>Gordoniaceae</taxon>
        <taxon>Gordonia</taxon>
    </lineage>
</organism>
<dbReference type="Pfam" id="PF01844">
    <property type="entry name" value="HNH"/>
    <property type="match status" value="1"/>
</dbReference>
<keyword evidence="4" id="KW-1185">Reference proteome</keyword>
<dbReference type="EMBL" id="BAOQ01000009">
    <property type="protein sequence ID" value="GAC83169.1"/>
    <property type="molecule type" value="Genomic_DNA"/>
</dbReference>
<dbReference type="Gene3D" id="1.10.30.50">
    <property type="match status" value="1"/>
</dbReference>
<accession>A0ABQ0II66</accession>
<dbReference type="InterPro" id="IPR003870">
    <property type="entry name" value="DUF222"/>
</dbReference>
<protein>
    <recommendedName>
        <fullName evidence="2">HNH nuclease domain-containing protein</fullName>
    </recommendedName>
</protein>
<dbReference type="CDD" id="cd00085">
    <property type="entry name" value="HNHc"/>
    <property type="match status" value="1"/>
</dbReference>
<evidence type="ECO:0000256" key="1">
    <source>
        <dbReference type="ARBA" id="ARBA00023450"/>
    </source>
</evidence>
<sequence length="414" mass="45232">MSTIPLEEILDLLIQKRPPADDPTGQATHTALTTWLKIRNIADHQITTHTATLTPTADRAGTTPTRMLITLGCPPAAATRFAHNATHLDTLCSTTGHAADARLPAETVDAITRGITTIARRCPTPLSDTTRREYETDLLTQALSGATPAEIRTRAHTIATTLTDTTGAIPACDDKNLDTLSHTITDDRRIDLRANITQVVGEKLIAMIDERAIPRPEPDGSPDRRTADQRRVDALELLLDHAALGAATDTIGAPRTQISLLIPADGGDPATMPWTGAITHATARRLSCDGTITEIIIDGDTVPLQMGRERRLFPPHIRKAVTIRDHTCIACGAPPSHCQVHHIEHWTEHDGETNLDNGCLLCQRCHTRVHHHGWNITLGHDRHPWLIPPTDIDPHQRPLPAHNRRTMTLDALAA</sequence>
<evidence type="ECO:0000259" key="2">
    <source>
        <dbReference type="SMART" id="SM00507"/>
    </source>
</evidence>
<name>A0ABQ0II66_9ACTN</name>
<dbReference type="InterPro" id="IPR003615">
    <property type="entry name" value="HNH_nuc"/>
</dbReference>
<dbReference type="Proteomes" id="UP000035021">
    <property type="component" value="Unassembled WGS sequence"/>
</dbReference>
<comment type="caution">
    <text evidence="3">The sequence shown here is derived from an EMBL/GenBank/DDBJ whole genome shotgun (WGS) entry which is preliminary data.</text>
</comment>
<reference evidence="3 4" key="1">
    <citation type="submission" date="2013-02" db="EMBL/GenBank/DDBJ databases">
        <title>Whole genome shotgun sequence of Gordonia paraffinivorans NBRC 108238.</title>
        <authorList>
            <person name="Isaki-Nakamura S."/>
            <person name="Hosoyama A."/>
            <person name="Tsuchikane K."/>
            <person name="Ando Y."/>
            <person name="Baba S."/>
            <person name="Ohji S."/>
            <person name="Hamada M."/>
            <person name="Tamura T."/>
            <person name="Yamazoe A."/>
            <person name="Yamazaki S."/>
            <person name="Fujita N."/>
        </authorList>
    </citation>
    <scope>NUCLEOTIDE SEQUENCE [LARGE SCALE GENOMIC DNA]</scope>
    <source>
        <strain evidence="3 4">NBRC 108238</strain>
    </source>
</reference>
<evidence type="ECO:0000313" key="3">
    <source>
        <dbReference type="EMBL" id="GAC83169.1"/>
    </source>
</evidence>
<dbReference type="SMART" id="SM00507">
    <property type="entry name" value="HNHc"/>
    <property type="match status" value="1"/>
</dbReference>
<evidence type="ECO:0000313" key="4">
    <source>
        <dbReference type="Proteomes" id="UP000035021"/>
    </source>
</evidence>
<comment type="similarity">
    <text evidence="1">Belongs to the Rv1128c/1148c/1588c/1702c/1945/3466 family.</text>
</comment>
<proteinExistence type="inferred from homology"/>
<dbReference type="RefSeq" id="WP_006899406.1">
    <property type="nucleotide sequence ID" value="NZ_BAOQ01000009.1"/>
</dbReference>
<dbReference type="InterPro" id="IPR002711">
    <property type="entry name" value="HNH"/>
</dbReference>
<gene>
    <name evidence="3" type="ORF">GP2_009_00320</name>
</gene>
<feature type="domain" description="HNH nuclease" evidence="2">
    <location>
        <begin position="316"/>
        <end position="367"/>
    </location>
</feature>
<dbReference type="Pfam" id="PF02720">
    <property type="entry name" value="DUF222"/>
    <property type="match status" value="1"/>
</dbReference>